<dbReference type="PRINTS" id="PR00419">
    <property type="entry name" value="ADXRDTASE"/>
</dbReference>
<dbReference type="Gene3D" id="3.30.70.1990">
    <property type="match status" value="1"/>
</dbReference>
<dbReference type="InterPro" id="IPR050464">
    <property type="entry name" value="Zeta_carotene_desat/Oxidored"/>
</dbReference>
<proteinExistence type="predicted"/>
<dbReference type="Proteomes" id="UP001212997">
    <property type="component" value="Unassembled WGS sequence"/>
</dbReference>
<evidence type="ECO:0000313" key="1">
    <source>
        <dbReference type="EMBL" id="KAJ3488937.1"/>
    </source>
</evidence>
<gene>
    <name evidence="1" type="ORF">NLI96_g2481</name>
</gene>
<dbReference type="InterPro" id="IPR036188">
    <property type="entry name" value="FAD/NAD-bd_sf"/>
</dbReference>
<comment type="caution">
    <text evidence="1">The sequence shown here is derived from an EMBL/GenBank/DDBJ whole genome shotgun (WGS) entry which is preliminary data.</text>
</comment>
<dbReference type="Pfam" id="PF13450">
    <property type="entry name" value="NAD_binding_8"/>
    <property type="match status" value="1"/>
</dbReference>
<evidence type="ECO:0008006" key="3">
    <source>
        <dbReference type="Google" id="ProtNLM"/>
    </source>
</evidence>
<name>A0AAD5YHG0_9APHY</name>
<evidence type="ECO:0000313" key="2">
    <source>
        <dbReference type="Proteomes" id="UP001212997"/>
    </source>
</evidence>
<dbReference type="Gene3D" id="3.50.50.60">
    <property type="entry name" value="FAD/NAD(P)-binding domain"/>
    <property type="match status" value="1"/>
</dbReference>
<sequence>MTSSTSPKRVCVVGAGAAGMSAAYALSKHPDKFSVTVYDKANVAGGMATSIDIDSERFGASYINDGVQGCSPAFANTIRMFRMLGFEPTEVGMQISFGKGKDFWTNVFPTALTAGFQGDIAKFGRALGIIKKLEVPFALMPVHSMLRVFNFTRDFGEKMVYPLVALFFGTGNQTPYISCAILERVFKDPSMRLFEYNSKSLLASIPTMLAFPKLHDVYQAWKEEVSSKGNVTFKLNHEVLRVVSRSAKSSSTGTSSGPIQIEYKVSDGELETDTQTATFDEIILAIDADSALRLLGQDATWMERRVLGSVKYLYDVTITHNDLDYMKKFYEVSYNPEHNAPLESTASTREREEMQEAFAFAEKNFRPLYYTMQYPEDKSKIEMSFDLTHYQPQFRGERPAGPIDPFDTSNHRHECQPISSIAREAQDPSKGEIGIGARTGKSPEGIAEPPLEQHVFQTIFLDRDDSQDLWTREEISNEKIIYEKWWKQQSHRWQHYAEVVPWMMFINGKRNTHFAGAWSVLNMHELAVTSGFAAAYRLGADYPFKGDEECERLFRLYLALSHGVRMRKEDRKGIFS</sequence>
<keyword evidence="2" id="KW-1185">Reference proteome</keyword>
<dbReference type="Gene3D" id="1.10.405.20">
    <property type="match status" value="1"/>
</dbReference>
<dbReference type="SUPFAM" id="SSF51905">
    <property type="entry name" value="FAD/NAD(P)-binding domain"/>
    <property type="match status" value="1"/>
</dbReference>
<protein>
    <recommendedName>
        <fullName evidence="3">FAD/NAD(P)-binding domain-containing protein</fullName>
    </recommendedName>
</protein>
<dbReference type="GO" id="GO:0016491">
    <property type="term" value="F:oxidoreductase activity"/>
    <property type="evidence" value="ECO:0007669"/>
    <property type="project" value="TreeGrafter"/>
</dbReference>
<accession>A0AAD5YHG0</accession>
<dbReference type="PANTHER" id="PTHR42923:SF20">
    <property type="entry name" value="FLAVIN-CONTAINING AMINE OXIDASEDEHYDROGENASE"/>
    <property type="match status" value="1"/>
</dbReference>
<reference evidence="1" key="1">
    <citation type="submission" date="2022-07" db="EMBL/GenBank/DDBJ databases">
        <title>Genome Sequence of Physisporinus lineatus.</title>
        <authorList>
            <person name="Buettner E."/>
        </authorList>
    </citation>
    <scope>NUCLEOTIDE SEQUENCE</scope>
    <source>
        <strain evidence="1">VT162</strain>
    </source>
</reference>
<dbReference type="PANTHER" id="PTHR42923">
    <property type="entry name" value="PROTOPORPHYRINOGEN OXIDASE"/>
    <property type="match status" value="1"/>
</dbReference>
<organism evidence="1 2">
    <name type="scientific">Meripilus lineatus</name>
    <dbReference type="NCBI Taxonomy" id="2056292"/>
    <lineage>
        <taxon>Eukaryota</taxon>
        <taxon>Fungi</taxon>
        <taxon>Dikarya</taxon>
        <taxon>Basidiomycota</taxon>
        <taxon>Agaricomycotina</taxon>
        <taxon>Agaricomycetes</taxon>
        <taxon>Polyporales</taxon>
        <taxon>Meripilaceae</taxon>
        <taxon>Meripilus</taxon>
    </lineage>
</organism>
<dbReference type="EMBL" id="JANAWD010000056">
    <property type="protein sequence ID" value="KAJ3488937.1"/>
    <property type="molecule type" value="Genomic_DNA"/>
</dbReference>
<dbReference type="AlphaFoldDB" id="A0AAD5YHG0"/>